<evidence type="ECO:0000256" key="2">
    <source>
        <dbReference type="ARBA" id="ARBA00022617"/>
    </source>
</evidence>
<keyword evidence="6" id="KW-0408">Iron</keyword>
<evidence type="ECO:0000256" key="6">
    <source>
        <dbReference type="ARBA" id="ARBA00023004"/>
    </source>
</evidence>
<feature type="transmembrane region" description="Helical" evidence="8">
    <location>
        <begin position="71"/>
        <end position="90"/>
    </location>
</feature>
<keyword evidence="3 8" id="KW-0812">Transmembrane</keyword>
<dbReference type="GO" id="GO:0016020">
    <property type="term" value="C:membrane"/>
    <property type="evidence" value="ECO:0007669"/>
    <property type="project" value="UniProtKB-SubCell"/>
</dbReference>
<accession>A0A210PU64</accession>
<dbReference type="InterPro" id="IPR000701">
    <property type="entry name" value="SuccDH_FuR_B_TM-su"/>
</dbReference>
<evidence type="ECO:0000256" key="7">
    <source>
        <dbReference type="ARBA" id="ARBA00023136"/>
    </source>
</evidence>
<keyword evidence="2" id="KW-0349">Heme</keyword>
<dbReference type="OrthoDB" id="588261at2759"/>
<dbReference type="GO" id="GO:0006121">
    <property type="term" value="P:mitochondrial electron transport, succinate to ubiquinone"/>
    <property type="evidence" value="ECO:0007669"/>
    <property type="project" value="TreeGrafter"/>
</dbReference>
<dbReference type="NCBIfam" id="TIGR02970">
    <property type="entry name" value="succ_dehyd_cytB"/>
    <property type="match status" value="1"/>
</dbReference>
<dbReference type="PROSITE" id="PS01001">
    <property type="entry name" value="SDH_CYT_2"/>
    <property type="match status" value="1"/>
</dbReference>
<dbReference type="PANTHER" id="PTHR10978:SF5">
    <property type="entry name" value="SUCCINATE DEHYDROGENASE CYTOCHROME B560 SUBUNIT, MITOCHONDRIAL"/>
    <property type="match status" value="1"/>
</dbReference>
<proteinExistence type="predicted"/>
<dbReference type="SUPFAM" id="SSF81343">
    <property type="entry name" value="Fumarate reductase respiratory complex transmembrane subunits"/>
    <property type="match status" value="1"/>
</dbReference>
<feature type="transmembrane region" description="Helical" evidence="8">
    <location>
        <begin position="102"/>
        <end position="124"/>
    </location>
</feature>
<dbReference type="GO" id="GO:0046872">
    <property type="term" value="F:metal ion binding"/>
    <property type="evidence" value="ECO:0007669"/>
    <property type="project" value="UniProtKB-KW"/>
</dbReference>
<evidence type="ECO:0000313" key="9">
    <source>
        <dbReference type="EMBL" id="OWF40047.1"/>
    </source>
</evidence>
<dbReference type="PROSITE" id="PS01000">
    <property type="entry name" value="SDH_CYT_1"/>
    <property type="match status" value="1"/>
</dbReference>
<dbReference type="EMBL" id="NEDP02005490">
    <property type="protein sequence ID" value="OWF40047.1"/>
    <property type="molecule type" value="Genomic_DNA"/>
</dbReference>
<organism evidence="9 10">
    <name type="scientific">Mizuhopecten yessoensis</name>
    <name type="common">Japanese scallop</name>
    <name type="synonym">Patinopecten yessoensis</name>
    <dbReference type="NCBI Taxonomy" id="6573"/>
    <lineage>
        <taxon>Eukaryota</taxon>
        <taxon>Metazoa</taxon>
        <taxon>Spiralia</taxon>
        <taxon>Lophotrochozoa</taxon>
        <taxon>Mollusca</taxon>
        <taxon>Bivalvia</taxon>
        <taxon>Autobranchia</taxon>
        <taxon>Pteriomorphia</taxon>
        <taxon>Pectinida</taxon>
        <taxon>Pectinoidea</taxon>
        <taxon>Pectinidae</taxon>
        <taxon>Mizuhopecten</taxon>
    </lineage>
</organism>
<dbReference type="STRING" id="6573.A0A210PU64"/>
<dbReference type="CDD" id="cd03499">
    <property type="entry name" value="SQR_TypeC_SdhC"/>
    <property type="match status" value="1"/>
</dbReference>
<reference evidence="9 10" key="1">
    <citation type="journal article" date="2017" name="Nat. Ecol. Evol.">
        <title>Scallop genome provides insights into evolution of bilaterian karyotype and development.</title>
        <authorList>
            <person name="Wang S."/>
            <person name="Zhang J."/>
            <person name="Jiao W."/>
            <person name="Li J."/>
            <person name="Xun X."/>
            <person name="Sun Y."/>
            <person name="Guo X."/>
            <person name="Huan P."/>
            <person name="Dong B."/>
            <person name="Zhang L."/>
            <person name="Hu X."/>
            <person name="Sun X."/>
            <person name="Wang J."/>
            <person name="Zhao C."/>
            <person name="Wang Y."/>
            <person name="Wang D."/>
            <person name="Huang X."/>
            <person name="Wang R."/>
            <person name="Lv J."/>
            <person name="Li Y."/>
            <person name="Zhang Z."/>
            <person name="Liu B."/>
            <person name="Lu W."/>
            <person name="Hui Y."/>
            <person name="Liang J."/>
            <person name="Zhou Z."/>
            <person name="Hou R."/>
            <person name="Li X."/>
            <person name="Liu Y."/>
            <person name="Li H."/>
            <person name="Ning X."/>
            <person name="Lin Y."/>
            <person name="Zhao L."/>
            <person name="Xing Q."/>
            <person name="Dou J."/>
            <person name="Li Y."/>
            <person name="Mao J."/>
            <person name="Guo H."/>
            <person name="Dou H."/>
            <person name="Li T."/>
            <person name="Mu C."/>
            <person name="Jiang W."/>
            <person name="Fu Q."/>
            <person name="Fu X."/>
            <person name="Miao Y."/>
            <person name="Liu J."/>
            <person name="Yu Q."/>
            <person name="Li R."/>
            <person name="Liao H."/>
            <person name="Li X."/>
            <person name="Kong Y."/>
            <person name="Jiang Z."/>
            <person name="Chourrout D."/>
            <person name="Li R."/>
            <person name="Bao Z."/>
        </authorList>
    </citation>
    <scope>NUCLEOTIDE SEQUENCE [LARGE SCALE GENOMIC DNA]</scope>
    <source>
        <strain evidence="9 10">PY_sf001</strain>
    </source>
</reference>
<gene>
    <name evidence="9" type="ORF">KP79_PYT22108</name>
</gene>
<evidence type="ECO:0000256" key="8">
    <source>
        <dbReference type="SAM" id="Phobius"/>
    </source>
</evidence>
<dbReference type="Pfam" id="PF01127">
    <property type="entry name" value="Sdh_cyt"/>
    <property type="match status" value="1"/>
</dbReference>
<dbReference type="Proteomes" id="UP000242188">
    <property type="component" value="Unassembled WGS sequence"/>
</dbReference>
<sequence>MALLLRSLGRKGLLGHNRLVITKCIQPSSSQAYDEMKDFWQKNKKLNRPMSPHLSIYSPQLTSMLSLGHRATGIAMAVAIPVVAAGMMVAPGDFTSYLNAVHLGPASVIACKYIVAFPFTYHYINGVRHLAWDWAKGFSLKDTYNSGYFVVALALIVTACLVHLV</sequence>
<feature type="transmembrane region" description="Helical" evidence="8">
    <location>
        <begin position="145"/>
        <end position="164"/>
    </location>
</feature>
<keyword evidence="4" id="KW-0479">Metal-binding</keyword>
<evidence type="ECO:0000256" key="4">
    <source>
        <dbReference type="ARBA" id="ARBA00022723"/>
    </source>
</evidence>
<protein>
    <submittedName>
        <fullName evidence="9">Succinate dehydrogenase cytochrome b560 subunit, mitochondrial</fullName>
    </submittedName>
</protein>
<dbReference type="InterPro" id="IPR034804">
    <property type="entry name" value="SQR/QFR_C/D"/>
</dbReference>
<keyword evidence="10" id="KW-1185">Reference proteome</keyword>
<dbReference type="InterPro" id="IPR018495">
    <property type="entry name" value="Succ_DH_cyt_bsu_CS"/>
</dbReference>
<dbReference type="Gene3D" id="1.20.1300.10">
    <property type="entry name" value="Fumarate reductase/succinate dehydrogenase, transmembrane subunit"/>
    <property type="match status" value="1"/>
</dbReference>
<dbReference type="GO" id="GO:0009055">
    <property type="term" value="F:electron transfer activity"/>
    <property type="evidence" value="ECO:0007669"/>
    <property type="project" value="InterPro"/>
</dbReference>
<evidence type="ECO:0000256" key="1">
    <source>
        <dbReference type="ARBA" id="ARBA00004141"/>
    </source>
</evidence>
<dbReference type="AlphaFoldDB" id="A0A210PU64"/>
<dbReference type="PANTHER" id="PTHR10978">
    <property type="entry name" value="SUCCINATE DEHYDROGENASE CYTOCHROME B560 SUBUNIT"/>
    <property type="match status" value="1"/>
</dbReference>
<dbReference type="GO" id="GO:0006099">
    <property type="term" value="P:tricarboxylic acid cycle"/>
    <property type="evidence" value="ECO:0007669"/>
    <property type="project" value="InterPro"/>
</dbReference>
<evidence type="ECO:0000256" key="3">
    <source>
        <dbReference type="ARBA" id="ARBA00022692"/>
    </source>
</evidence>
<evidence type="ECO:0000256" key="5">
    <source>
        <dbReference type="ARBA" id="ARBA00022989"/>
    </source>
</evidence>
<dbReference type="InterPro" id="IPR014314">
    <property type="entry name" value="Succ_DH_cytb556"/>
</dbReference>
<comment type="caution">
    <text evidence="9">The sequence shown here is derived from an EMBL/GenBank/DDBJ whole genome shotgun (WGS) entry which is preliminary data.</text>
</comment>
<dbReference type="GO" id="GO:0005739">
    <property type="term" value="C:mitochondrion"/>
    <property type="evidence" value="ECO:0007669"/>
    <property type="project" value="GOC"/>
</dbReference>
<evidence type="ECO:0000313" key="10">
    <source>
        <dbReference type="Proteomes" id="UP000242188"/>
    </source>
</evidence>
<keyword evidence="7 8" id="KW-0472">Membrane</keyword>
<name>A0A210PU64_MIZYE</name>
<comment type="subcellular location">
    <subcellularLocation>
        <location evidence="1">Membrane</location>
        <topology evidence="1">Multi-pass membrane protein</topology>
    </subcellularLocation>
</comment>
<keyword evidence="5 8" id="KW-1133">Transmembrane helix</keyword>